<dbReference type="RefSeq" id="XP_007781684.1">
    <property type="nucleotide sequence ID" value="XM_007783494.1"/>
</dbReference>
<dbReference type="GeneID" id="19902775"/>
<dbReference type="Pfam" id="PF12796">
    <property type="entry name" value="Ank_2"/>
    <property type="match status" value="2"/>
</dbReference>
<feature type="repeat" description="ANK" evidence="3">
    <location>
        <begin position="317"/>
        <end position="349"/>
    </location>
</feature>
<dbReference type="Proteomes" id="UP000016924">
    <property type="component" value="Unassembled WGS sequence"/>
</dbReference>
<evidence type="ECO:0000256" key="3">
    <source>
        <dbReference type="PROSITE-ProRule" id="PRU00023"/>
    </source>
</evidence>
<dbReference type="PROSITE" id="PS50297">
    <property type="entry name" value="ANK_REP_REGION"/>
    <property type="match status" value="1"/>
</dbReference>
<evidence type="ECO:0000313" key="4">
    <source>
        <dbReference type="EMBL" id="EON66367.1"/>
    </source>
</evidence>
<gene>
    <name evidence="4" type="ORF">W97_05464</name>
</gene>
<protein>
    <submittedName>
        <fullName evidence="4">Uncharacterized protein</fullName>
    </submittedName>
</protein>
<dbReference type="eggNOG" id="KOG0504">
    <property type="taxonomic scope" value="Eukaryota"/>
</dbReference>
<dbReference type="STRING" id="1168221.R7YWT2"/>
<dbReference type="AlphaFoldDB" id="R7YWT2"/>
<accession>R7YWT2</accession>
<proteinExistence type="predicted"/>
<evidence type="ECO:0000256" key="2">
    <source>
        <dbReference type="ARBA" id="ARBA00023043"/>
    </source>
</evidence>
<dbReference type="HOGENOM" id="CLU_561355_0_0_1"/>
<dbReference type="InterPro" id="IPR002110">
    <property type="entry name" value="Ankyrin_rpt"/>
</dbReference>
<dbReference type="PANTHER" id="PTHR24198">
    <property type="entry name" value="ANKYRIN REPEAT AND PROTEIN KINASE DOMAIN-CONTAINING PROTEIN"/>
    <property type="match status" value="1"/>
</dbReference>
<dbReference type="OrthoDB" id="4772757at2759"/>
<dbReference type="EMBL" id="JH767580">
    <property type="protein sequence ID" value="EON66367.1"/>
    <property type="molecule type" value="Genomic_DNA"/>
</dbReference>
<organism evidence="4 5">
    <name type="scientific">Coniosporium apollinis (strain CBS 100218)</name>
    <name type="common">Rock-inhabiting black yeast</name>
    <dbReference type="NCBI Taxonomy" id="1168221"/>
    <lineage>
        <taxon>Eukaryota</taxon>
        <taxon>Fungi</taxon>
        <taxon>Dikarya</taxon>
        <taxon>Ascomycota</taxon>
        <taxon>Pezizomycotina</taxon>
        <taxon>Dothideomycetes</taxon>
        <taxon>Dothideomycetes incertae sedis</taxon>
        <taxon>Coniosporium</taxon>
    </lineage>
</organism>
<evidence type="ECO:0000313" key="5">
    <source>
        <dbReference type="Proteomes" id="UP000016924"/>
    </source>
</evidence>
<name>R7YWT2_CONA1</name>
<sequence>MCGDSPLLVRLPLELVQRVLEETVLAVGISEAGRLQSVCRVFQREIPGAISRTRALEQEPPARQRSFSHRCVVKYIVARAFADGKTNENLSARLHRILESLPEIGSHYTTTYREAMEALATAVVEHRQPERALNLLDETKEPGLLDDTFRRDCLGAAALLGIPRMFDETFADASVSHERGISPYHGAALVDSPMILSATGGHQGLLARVLDVRVKPAFAEEWELLRAFRHAIFRKDEDMVRLLLSIDLDDSCYQDFAVFAAEAGSASMVRLFCEHYQVDWRCEEILVSAAAHGHKDIVEGCLDHGADINKAGVYKNDCIEPLVAAARRGHVDIVRLLLARGADPTIYPRNDPSFKPNEQALCYAAMYGHRAIAEILIATGAYSASRRWSALVKAAWNGHGRVVELLLNSGLNVKDEKRGAAADALYGAAAGGFETLVRLLIDRGVDIDGPSEEFRPMIGALAYGHPHIVVALLDLGAQAIDPYRCNYGDDDFTRADHPYNKGFGGVKPIPSTLPADLIARIDSLVQLSGKPQ</sequence>
<dbReference type="SUPFAM" id="SSF48403">
    <property type="entry name" value="Ankyrin repeat"/>
    <property type="match status" value="1"/>
</dbReference>
<keyword evidence="1" id="KW-0677">Repeat</keyword>
<dbReference type="Gene3D" id="1.25.40.20">
    <property type="entry name" value="Ankyrin repeat-containing domain"/>
    <property type="match status" value="1"/>
</dbReference>
<dbReference type="OMA" id="YSIFHEA"/>
<reference evidence="5" key="1">
    <citation type="submission" date="2012-06" db="EMBL/GenBank/DDBJ databases">
        <title>The genome sequence of Coniosporium apollinis CBS 100218.</title>
        <authorList>
            <consortium name="The Broad Institute Genome Sequencing Platform"/>
            <person name="Cuomo C."/>
            <person name="Gorbushina A."/>
            <person name="Noack S."/>
            <person name="Walker B."/>
            <person name="Young S.K."/>
            <person name="Zeng Q."/>
            <person name="Gargeya S."/>
            <person name="Fitzgerald M."/>
            <person name="Haas B."/>
            <person name="Abouelleil A."/>
            <person name="Alvarado L."/>
            <person name="Arachchi H.M."/>
            <person name="Berlin A.M."/>
            <person name="Chapman S.B."/>
            <person name="Goldberg J."/>
            <person name="Griggs A."/>
            <person name="Gujja S."/>
            <person name="Hansen M."/>
            <person name="Howarth C."/>
            <person name="Imamovic A."/>
            <person name="Larimer J."/>
            <person name="McCowan C."/>
            <person name="Montmayeur A."/>
            <person name="Murphy C."/>
            <person name="Neiman D."/>
            <person name="Pearson M."/>
            <person name="Priest M."/>
            <person name="Roberts A."/>
            <person name="Saif S."/>
            <person name="Shea T."/>
            <person name="Sisk P."/>
            <person name="Sykes S."/>
            <person name="Wortman J."/>
            <person name="Nusbaum C."/>
            <person name="Birren B."/>
        </authorList>
    </citation>
    <scope>NUCLEOTIDE SEQUENCE [LARGE SCALE GENOMIC DNA]</scope>
    <source>
        <strain evidence="5">CBS 100218</strain>
    </source>
</reference>
<dbReference type="PROSITE" id="PS50088">
    <property type="entry name" value="ANK_REPEAT"/>
    <property type="match status" value="1"/>
</dbReference>
<dbReference type="InterPro" id="IPR036770">
    <property type="entry name" value="Ankyrin_rpt-contain_sf"/>
</dbReference>
<dbReference type="PANTHER" id="PTHR24198:SF165">
    <property type="entry name" value="ANKYRIN REPEAT-CONTAINING PROTEIN-RELATED"/>
    <property type="match status" value="1"/>
</dbReference>
<dbReference type="SMART" id="SM00248">
    <property type="entry name" value="ANK"/>
    <property type="match status" value="7"/>
</dbReference>
<evidence type="ECO:0000256" key="1">
    <source>
        <dbReference type="ARBA" id="ARBA00022737"/>
    </source>
</evidence>
<keyword evidence="2 3" id="KW-0040">ANK repeat</keyword>
<keyword evidence="5" id="KW-1185">Reference proteome</keyword>